<dbReference type="AlphaFoldDB" id="A0A3S0HFI2"/>
<dbReference type="RefSeq" id="WP_126121734.1">
    <property type="nucleotide sequence ID" value="NZ_RXHJ01000019.1"/>
</dbReference>
<keyword evidence="2" id="KW-1185">Reference proteome</keyword>
<dbReference type="EMBL" id="RXHJ01000019">
    <property type="protein sequence ID" value="RSZ61537.1"/>
    <property type="molecule type" value="Genomic_DNA"/>
</dbReference>
<dbReference type="OrthoDB" id="4414984at2"/>
<reference evidence="1 2" key="1">
    <citation type="submission" date="2018-12" db="EMBL/GenBank/DDBJ databases">
        <title>YIM 101343 draft genome.</title>
        <authorList>
            <person name="Chen X."/>
        </authorList>
    </citation>
    <scope>NUCLEOTIDE SEQUENCE [LARGE SCALE GENOMIC DNA]</scope>
    <source>
        <strain evidence="1 2">YIM 101343</strain>
    </source>
</reference>
<proteinExistence type="predicted"/>
<dbReference type="Proteomes" id="UP000274907">
    <property type="component" value="Unassembled WGS sequence"/>
</dbReference>
<gene>
    <name evidence="1" type="ORF">EAH68_12810</name>
</gene>
<evidence type="ECO:0008006" key="3">
    <source>
        <dbReference type="Google" id="ProtNLM"/>
    </source>
</evidence>
<comment type="caution">
    <text evidence="1">The sequence shown here is derived from an EMBL/GenBank/DDBJ whole genome shotgun (WGS) entry which is preliminary data.</text>
</comment>
<protein>
    <recommendedName>
        <fullName evidence="3">DUF3168 domain-containing protein</fullName>
    </recommendedName>
</protein>
<accession>A0A3S0HFI2</accession>
<organism evidence="1 2">
    <name type="scientific">Corynebacterium hylobatis</name>
    <dbReference type="NCBI Taxonomy" id="1859290"/>
    <lineage>
        <taxon>Bacteria</taxon>
        <taxon>Bacillati</taxon>
        <taxon>Actinomycetota</taxon>
        <taxon>Actinomycetes</taxon>
        <taxon>Mycobacteriales</taxon>
        <taxon>Corynebacteriaceae</taxon>
        <taxon>Corynebacterium</taxon>
    </lineage>
</organism>
<evidence type="ECO:0000313" key="2">
    <source>
        <dbReference type="Proteomes" id="UP000274907"/>
    </source>
</evidence>
<sequence>MSDPVIRTAGDRVADMITLLNHIVVDVPTTDALPDNYAADTDGPHIVVEGDGTPVSSQAHTGQAVRVIVHAPTRPDAVRIIDVLDALLQLHSSTGVGIAIRPGQNPLVDKDSGGHGTHYIASAGFTVLAPRTKEKI</sequence>
<name>A0A3S0HFI2_9CORY</name>
<evidence type="ECO:0000313" key="1">
    <source>
        <dbReference type="EMBL" id="RSZ61537.1"/>
    </source>
</evidence>